<comment type="caution">
    <text evidence="1">The sequence shown here is derived from an EMBL/GenBank/DDBJ whole genome shotgun (WGS) entry which is preliminary data.</text>
</comment>
<gene>
    <name evidence="1" type="ORF">RFF62_00675</name>
</gene>
<evidence type="ECO:0000313" key="1">
    <source>
        <dbReference type="EMBL" id="MDQ8832326.1"/>
    </source>
</evidence>
<dbReference type="EMBL" id="JAVIBX010000002">
    <property type="protein sequence ID" value="MDQ8832326.1"/>
    <property type="molecule type" value="Genomic_DNA"/>
</dbReference>
<evidence type="ECO:0000313" key="2">
    <source>
        <dbReference type="Proteomes" id="UP001228446"/>
    </source>
</evidence>
<protein>
    <recommendedName>
        <fullName evidence="3">Transposase</fullName>
    </recommendedName>
</protein>
<sequence>MVHAPSKSAYSRFIQELEDICPDIEDWILSGILPLYQLLPDFGRDLALDGTFIDSYATSYGKKHRKDK</sequence>
<keyword evidence="2" id="KW-1185">Reference proteome</keyword>
<dbReference type="Proteomes" id="UP001228446">
    <property type="component" value="Unassembled WGS sequence"/>
</dbReference>
<evidence type="ECO:0008006" key="3">
    <source>
        <dbReference type="Google" id="ProtNLM"/>
    </source>
</evidence>
<organism evidence="1 2">
    <name type="scientific">Streptococcus ruminantium</name>
    <dbReference type="NCBI Taxonomy" id="1917441"/>
    <lineage>
        <taxon>Bacteria</taxon>
        <taxon>Bacillati</taxon>
        <taxon>Bacillota</taxon>
        <taxon>Bacilli</taxon>
        <taxon>Lactobacillales</taxon>
        <taxon>Streptococcaceae</taxon>
        <taxon>Streptococcus</taxon>
    </lineage>
</organism>
<name>A0ABU1B0T3_9STRE</name>
<proteinExistence type="predicted"/>
<accession>A0ABU1B0T3</accession>
<reference evidence="1 2" key="1">
    <citation type="submission" date="2023-08" db="EMBL/GenBank/DDBJ databases">
        <title>Streptococcus ruminantium-associated sheep mastitis outbreak detected in Italy is distinct from bovine isolates.</title>
        <authorList>
            <person name="Rosa M.N."/>
            <person name="Vezina B."/>
            <person name="Tola S."/>
        </authorList>
    </citation>
    <scope>NUCLEOTIDE SEQUENCE [LARGE SCALE GENOMIC DNA]</scope>
    <source>
        <strain evidence="1 2">OM6730</strain>
    </source>
</reference>
<dbReference type="RefSeq" id="WP_308937746.1">
    <property type="nucleotide sequence ID" value="NZ_JAVIBP010000005.1"/>
</dbReference>